<keyword evidence="3" id="KW-0813">Transport</keyword>
<evidence type="ECO:0000256" key="6">
    <source>
        <dbReference type="ARBA" id="ARBA00022692"/>
    </source>
</evidence>
<feature type="transmembrane region" description="Helical" evidence="12">
    <location>
        <begin position="114"/>
        <end position="137"/>
    </location>
</feature>
<feature type="transmembrane region" description="Helical" evidence="12">
    <location>
        <begin position="222"/>
        <end position="243"/>
    </location>
</feature>
<evidence type="ECO:0000256" key="12">
    <source>
        <dbReference type="SAM" id="Phobius"/>
    </source>
</evidence>
<dbReference type="GO" id="GO:0016682">
    <property type="term" value="F:oxidoreductase activity, acting on diphenols and related substances as donors, oxygen as acceptor"/>
    <property type="evidence" value="ECO:0007669"/>
    <property type="project" value="TreeGrafter"/>
</dbReference>
<keyword evidence="6 12" id="KW-0812">Transmembrane</keyword>
<accession>A0A941ILR6</accession>
<name>A0A941ILR6_9ACTN</name>
<dbReference type="EMBL" id="JAGSOG010000027">
    <property type="protein sequence ID" value="MBR7833310.1"/>
    <property type="molecule type" value="Genomic_DNA"/>
</dbReference>
<evidence type="ECO:0000313" key="13">
    <source>
        <dbReference type="EMBL" id="MBR7833310.1"/>
    </source>
</evidence>
<feature type="transmembrane region" description="Helical" evidence="12">
    <location>
        <begin position="255"/>
        <end position="274"/>
    </location>
</feature>
<feature type="transmembrane region" description="Helical" evidence="12">
    <location>
        <begin position="157"/>
        <end position="182"/>
    </location>
</feature>
<feature type="transmembrane region" description="Helical" evidence="12">
    <location>
        <begin position="194"/>
        <end position="216"/>
    </location>
</feature>
<keyword evidence="8" id="KW-0249">Electron transport</keyword>
<dbReference type="PANTHER" id="PTHR43141:SF5">
    <property type="entry name" value="CYTOCHROME BD-I UBIQUINOL OXIDASE SUBUNIT 2"/>
    <property type="match status" value="1"/>
</dbReference>
<keyword evidence="10" id="KW-0408">Iron</keyword>
<dbReference type="GO" id="GO:0005886">
    <property type="term" value="C:plasma membrane"/>
    <property type="evidence" value="ECO:0007669"/>
    <property type="project" value="UniProtKB-SubCell"/>
</dbReference>
<evidence type="ECO:0000256" key="5">
    <source>
        <dbReference type="ARBA" id="ARBA00022617"/>
    </source>
</evidence>
<keyword evidence="5" id="KW-0349">Heme</keyword>
<evidence type="ECO:0000256" key="1">
    <source>
        <dbReference type="ARBA" id="ARBA00004651"/>
    </source>
</evidence>
<keyword evidence="14" id="KW-1185">Reference proteome</keyword>
<organism evidence="13 14">
    <name type="scientific">Actinospica durhamensis</name>
    <dbReference type="NCBI Taxonomy" id="1508375"/>
    <lineage>
        <taxon>Bacteria</taxon>
        <taxon>Bacillati</taxon>
        <taxon>Actinomycetota</taxon>
        <taxon>Actinomycetes</taxon>
        <taxon>Catenulisporales</taxon>
        <taxon>Actinospicaceae</taxon>
        <taxon>Actinospica</taxon>
    </lineage>
</organism>
<comment type="similarity">
    <text evidence="2">Belongs to the cytochrome ubiquinol oxidase subunit 2 family.</text>
</comment>
<dbReference type="AlphaFoldDB" id="A0A941ILR6"/>
<dbReference type="GO" id="GO:0046872">
    <property type="term" value="F:metal ion binding"/>
    <property type="evidence" value="ECO:0007669"/>
    <property type="project" value="UniProtKB-KW"/>
</dbReference>
<dbReference type="Pfam" id="PF02322">
    <property type="entry name" value="Cyt_bd_oxida_II"/>
    <property type="match status" value="1"/>
</dbReference>
<protein>
    <submittedName>
        <fullName evidence="13">Cytochrome d ubiquinol oxidase subunit II</fullName>
    </submittedName>
</protein>
<feature type="transmembrane region" description="Helical" evidence="12">
    <location>
        <begin position="6"/>
        <end position="35"/>
    </location>
</feature>
<comment type="caution">
    <text evidence="13">The sequence shown here is derived from an EMBL/GenBank/DDBJ whole genome shotgun (WGS) entry which is preliminary data.</text>
</comment>
<feature type="transmembrane region" description="Helical" evidence="12">
    <location>
        <begin position="81"/>
        <end position="102"/>
    </location>
</feature>
<proteinExistence type="inferred from homology"/>
<sequence>MGFAVFWFIVTAVLWTGFFVLEGFDLGVGMLHAVVSRDEADRRAAINTIGPLWDGNEVWLIVAAAAMFAAFPDWYATMFSGFYLVMVMLLAGLIIRGVSFEFRGKLGHERWRSTWDVLMTAGSILVPFLIGLVLADLVHGVPIGSDHEYIGNLGDLFTGYSVFAGITIVLLCVTHGATFLALKTTDHVRARAHHIGRTVAPITALAVTAFVAWTHASSGKGVLINFWELAAVLAAIAAAVLLYHRNEGWSFTATSVAMASTVISVFVELYPNVMVSSTNHAYNLTVQGSASGDYALKVLTVIAAVLLPVVLLYQAWTYHVFHARVSSAQFQGLDAGGH</sequence>
<evidence type="ECO:0000256" key="11">
    <source>
        <dbReference type="ARBA" id="ARBA00023136"/>
    </source>
</evidence>
<evidence type="ECO:0000256" key="4">
    <source>
        <dbReference type="ARBA" id="ARBA00022475"/>
    </source>
</evidence>
<evidence type="ECO:0000256" key="2">
    <source>
        <dbReference type="ARBA" id="ARBA00007543"/>
    </source>
</evidence>
<keyword evidence="11 12" id="KW-0472">Membrane</keyword>
<keyword evidence="9 12" id="KW-1133">Transmembrane helix</keyword>
<dbReference type="GO" id="GO:0009055">
    <property type="term" value="F:electron transfer activity"/>
    <property type="evidence" value="ECO:0007669"/>
    <property type="project" value="TreeGrafter"/>
</dbReference>
<evidence type="ECO:0000256" key="7">
    <source>
        <dbReference type="ARBA" id="ARBA00022723"/>
    </source>
</evidence>
<gene>
    <name evidence="13" type="primary">cydB</name>
    <name evidence="13" type="ORF">KDL01_08535</name>
</gene>
<dbReference type="PANTHER" id="PTHR43141">
    <property type="entry name" value="CYTOCHROME BD2 SUBUNIT II"/>
    <property type="match status" value="1"/>
</dbReference>
<evidence type="ECO:0000256" key="10">
    <source>
        <dbReference type="ARBA" id="ARBA00023004"/>
    </source>
</evidence>
<evidence type="ECO:0000256" key="3">
    <source>
        <dbReference type="ARBA" id="ARBA00022448"/>
    </source>
</evidence>
<evidence type="ECO:0000313" key="14">
    <source>
        <dbReference type="Proteomes" id="UP000675781"/>
    </source>
</evidence>
<feature type="transmembrane region" description="Helical" evidence="12">
    <location>
        <begin position="294"/>
        <end position="316"/>
    </location>
</feature>
<dbReference type="NCBIfam" id="TIGR00203">
    <property type="entry name" value="cydB"/>
    <property type="match status" value="1"/>
</dbReference>
<dbReference type="InterPro" id="IPR003317">
    <property type="entry name" value="Cyt-d_oxidase_su2"/>
</dbReference>
<evidence type="ECO:0000256" key="8">
    <source>
        <dbReference type="ARBA" id="ARBA00022982"/>
    </source>
</evidence>
<reference evidence="13" key="1">
    <citation type="submission" date="2021-04" db="EMBL/GenBank/DDBJ databases">
        <title>Genome based classification of Actinospica acidithermotolerans sp. nov., an actinobacterium isolated from an Indonesian hot spring.</title>
        <authorList>
            <person name="Kusuma A.B."/>
            <person name="Putra K.E."/>
            <person name="Nafisah S."/>
            <person name="Loh J."/>
            <person name="Nouioui I."/>
            <person name="Goodfellow M."/>
        </authorList>
    </citation>
    <scope>NUCLEOTIDE SEQUENCE</scope>
    <source>
        <strain evidence="13">CSCA 57</strain>
    </source>
</reference>
<dbReference type="GO" id="GO:0019646">
    <property type="term" value="P:aerobic electron transport chain"/>
    <property type="evidence" value="ECO:0007669"/>
    <property type="project" value="TreeGrafter"/>
</dbReference>
<dbReference type="GO" id="GO:0070069">
    <property type="term" value="C:cytochrome complex"/>
    <property type="evidence" value="ECO:0007669"/>
    <property type="project" value="TreeGrafter"/>
</dbReference>
<dbReference type="PIRSF" id="PIRSF000267">
    <property type="entry name" value="Cyt_oxidse_sub2"/>
    <property type="match status" value="1"/>
</dbReference>
<dbReference type="RefSeq" id="WP_212527833.1">
    <property type="nucleotide sequence ID" value="NZ_JAGSOG010000027.1"/>
</dbReference>
<comment type="subcellular location">
    <subcellularLocation>
        <location evidence="1">Cell membrane</location>
        <topology evidence="1">Multi-pass membrane protein</topology>
    </subcellularLocation>
</comment>
<dbReference type="Proteomes" id="UP000675781">
    <property type="component" value="Unassembled WGS sequence"/>
</dbReference>
<keyword evidence="7" id="KW-0479">Metal-binding</keyword>
<keyword evidence="4" id="KW-1003">Cell membrane</keyword>
<evidence type="ECO:0000256" key="9">
    <source>
        <dbReference type="ARBA" id="ARBA00022989"/>
    </source>
</evidence>